<organism evidence="4 5">
    <name type="scientific">Pseudomonas fildesensis</name>
    <dbReference type="NCBI Taxonomy" id="1674920"/>
    <lineage>
        <taxon>Bacteria</taxon>
        <taxon>Pseudomonadati</taxon>
        <taxon>Pseudomonadota</taxon>
        <taxon>Gammaproteobacteria</taxon>
        <taxon>Pseudomonadales</taxon>
        <taxon>Pseudomonadaceae</taxon>
        <taxon>Pseudomonas</taxon>
    </lineage>
</organism>
<feature type="region of interest" description="Disordered" evidence="2">
    <location>
        <begin position="90"/>
        <end position="126"/>
    </location>
</feature>
<dbReference type="InterPro" id="IPR012902">
    <property type="entry name" value="N_methyl_site"/>
</dbReference>
<dbReference type="InterPro" id="IPR000983">
    <property type="entry name" value="Bac_GSPG_pilin"/>
</dbReference>
<dbReference type="RefSeq" id="WP_048722260.1">
    <property type="nucleotide sequence ID" value="NZ_JBJGXJ010000007.1"/>
</dbReference>
<dbReference type="GO" id="GO:0015627">
    <property type="term" value="C:type II protein secretion system complex"/>
    <property type="evidence" value="ECO:0007669"/>
    <property type="project" value="InterPro"/>
</dbReference>
<dbReference type="PANTHER" id="PTHR30093:SF47">
    <property type="entry name" value="TYPE IV PILUS NON-CORE MINOR PILIN PILE"/>
    <property type="match status" value="1"/>
</dbReference>
<evidence type="ECO:0000256" key="2">
    <source>
        <dbReference type="SAM" id="MobiDB-lite"/>
    </source>
</evidence>
<dbReference type="Gene3D" id="3.30.700.10">
    <property type="entry name" value="Glycoprotein, Type 4 Pilin"/>
    <property type="match status" value="1"/>
</dbReference>
<dbReference type="AlphaFoldDB" id="A0A0J8G5A7"/>
<sequence length="126" mass="14142">MERYTASGNRGFTLIELLVVMAIIATLMTLVTPQYFRQHAKAQETVLRHNLSSIRQALDQYREDHGGNPDSLQALVERRYLREVPLDPLTGKRDTWQLQPSDEQGLGDVRSGAPGTAKDGSAYADW</sequence>
<dbReference type="PANTHER" id="PTHR30093">
    <property type="entry name" value="GENERAL SECRETION PATHWAY PROTEIN G"/>
    <property type="match status" value="1"/>
</dbReference>
<reference evidence="4 5" key="1">
    <citation type="submission" date="2015-06" db="EMBL/GenBank/DDBJ databases">
        <title>Draft genome sequence of an Antarctic Pseudomonas sp. strain KG01 with full potential for biotechnological applications.</title>
        <authorList>
            <person name="Pavlov M.S."/>
            <person name="Lira F."/>
            <person name="Martinez J.L."/>
            <person name="Marshall S.H."/>
        </authorList>
    </citation>
    <scope>NUCLEOTIDE SEQUENCE [LARGE SCALE GENOMIC DNA]</scope>
    <source>
        <strain evidence="4 5">KG01</strain>
    </source>
</reference>
<gene>
    <name evidence="4" type="ORF">ACR52_06995</name>
</gene>
<keyword evidence="3" id="KW-0812">Transmembrane</keyword>
<protein>
    <submittedName>
        <fullName evidence="4">Type II secretion system protein G</fullName>
    </submittedName>
</protein>
<keyword evidence="3" id="KW-0472">Membrane</keyword>
<name>A0A0J8G5A7_9PSED</name>
<dbReference type="SUPFAM" id="SSF54523">
    <property type="entry name" value="Pili subunits"/>
    <property type="match status" value="1"/>
</dbReference>
<accession>A0A0J8G5A7</accession>
<evidence type="ECO:0000256" key="1">
    <source>
        <dbReference type="ARBA" id="ARBA00022481"/>
    </source>
</evidence>
<keyword evidence="5" id="KW-1185">Reference proteome</keyword>
<dbReference type="Proteomes" id="UP000037551">
    <property type="component" value="Unassembled WGS sequence"/>
</dbReference>
<dbReference type="InterPro" id="IPR045584">
    <property type="entry name" value="Pilin-like"/>
</dbReference>
<dbReference type="PRINTS" id="PR00813">
    <property type="entry name" value="BCTERIALGSPG"/>
</dbReference>
<dbReference type="GO" id="GO:0015628">
    <property type="term" value="P:protein secretion by the type II secretion system"/>
    <property type="evidence" value="ECO:0007669"/>
    <property type="project" value="InterPro"/>
</dbReference>
<feature type="transmembrane region" description="Helical" evidence="3">
    <location>
        <begin position="12"/>
        <end position="31"/>
    </location>
</feature>
<dbReference type="PATRIC" id="fig|1674920.3.peg.4216"/>
<dbReference type="NCBIfam" id="TIGR02532">
    <property type="entry name" value="IV_pilin_GFxxxE"/>
    <property type="match status" value="1"/>
</dbReference>
<evidence type="ECO:0000313" key="5">
    <source>
        <dbReference type="Proteomes" id="UP000037551"/>
    </source>
</evidence>
<proteinExistence type="predicted"/>
<dbReference type="OrthoDB" id="9795612at2"/>
<dbReference type="PROSITE" id="PS00409">
    <property type="entry name" value="PROKAR_NTER_METHYL"/>
    <property type="match status" value="1"/>
</dbReference>
<dbReference type="STRING" id="1674920.ACR52_06995"/>
<comment type="caution">
    <text evidence="4">The sequence shown here is derived from an EMBL/GenBank/DDBJ whole genome shotgun (WGS) entry which is preliminary data.</text>
</comment>
<dbReference type="Pfam" id="PF07963">
    <property type="entry name" value="N_methyl"/>
    <property type="match status" value="1"/>
</dbReference>
<keyword evidence="1" id="KW-0488">Methylation</keyword>
<keyword evidence="3" id="KW-1133">Transmembrane helix</keyword>
<evidence type="ECO:0000256" key="3">
    <source>
        <dbReference type="SAM" id="Phobius"/>
    </source>
</evidence>
<dbReference type="EMBL" id="LFMW01000004">
    <property type="protein sequence ID" value="KMT56119.1"/>
    <property type="molecule type" value="Genomic_DNA"/>
</dbReference>
<evidence type="ECO:0000313" key="4">
    <source>
        <dbReference type="EMBL" id="KMT56119.1"/>
    </source>
</evidence>